<evidence type="ECO:0000256" key="9">
    <source>
        <dbReference type="ARBA" id="ARBA00022989"/>
    </source>
</evidence>
<dbReference type="InterPro" id="IPR057640">
    <property type="entry name" value="Cache_WalK"/>
</dbReference>
<keyword evidence="9 12" id="KW-1133">Transmembrane helix</keyword>
<feature type="domain" description="HAMP" evidence="14">
    <location>
        <begin position="200"/>
        <end position="252"/>
    </location>
</feature>
<dbReference type="PANTHER" id="PTHR45453">
    <property type="entry name" value="PHOSPHATE REGULON SENSOR PROTEIN PHOR"/>
    <property type="match status" value="1"/>
</dbReference>
<comment type="caution">
    <text evidence="15">The sequence shown here is derived from an EMBL/GenBank/DDBJ whole genome shotgun (WGS) entry which is preliminary data.</text>
</comment>
<keyword evidence="11 12" id="KW-0472">Membrane</keyword>
<feature type="transmembrane region" description="Helical" evidence="12">
    <location>
        <begin position="12"/>
        <end position="33"/>
    </location>
</feature>
<evidence type="ECO:0000313" key="15">
    <source>
        <dbReference type="EMBL" id="OBR90382.1"/>
    </source>
</evidence>
<dbReference type="FunFam" id="3.30.565.10:FF:000006">
    <property type="entry name" value="Sensor histidine kinase WalK"/>
    <property type="match status" value="1"/>
</dbReference>
<dbReference type="Gene3D" id="3.30.565.10">
    <property type="entry name" value="Histidine kinase-like ATPase, C-terminal domain"/>
    <property type="match status" value="1"/>
</dbReference>
<dbReference type="InterPro" id="IPR036097">
    <property type="entry name" value="HisK_dim/P_sf"/>
</dbReference>
<dbReference type="PATRIC" id="fig|1353534.3.peg.3631"/>
<dbReference type="Pfam" id="PF02518">
    <property type="entry name" value="HATPase_c"/>
    <property type="match status" value="1"/>
</dbReference>
<dbReference type="Gene3D" id="6.10.340.10">
    <property type="match status" value="1"/>
</dbReference>
<evidence type="ECO:0000256" key="8">
    <source>
        <dbReference type="ARBA" id="ARBA00022777"/>
    </source>
</evidence>
<dbReference type="Pfam" id="PF23846">
    <property type="entry name" value="Cache_WalK"/>
    <property type="match status" value="1"/>
</dbReference>
<dbReference type="InterPro" id="IPR005467">
    <property type="entry name" value="His_kinase_dom"/>
</dbReference>
<evidence type="ECO:0000256" key="12">
    <source>
        <dbReference type="SAM" id="Phobius"/>
    </source>
</evidence>
<sequence>MFKKNITFKLTLGFLTIVIVSTLLIGIIALNVFKNNIYDIKRNNMKKHALEISNTIRPYMFQSTKEKNFVNIINLIDSIDNAKLWILDSNKNIISASNNKDTALTNINDADVKKVYNSITEKVFTGAETYDEIYNPYYKEYMMTTAVPIKNSSSTVIGAVILNSSLYDLSNSMNKFFIYIVLTLIGEICLAGFMGYYFSKNISKPIKRINFSALELARGHYGIKTNIYQKDEIGELSNSFDLLSLKLQYTIGKLFEEKTKLSNVLTSMSEGILSLDTNFHIININQSTLELLSLKDIESGTKVNEILLNLNIIEEFNSAISSNTKKSIVKEYLNKVLNFSISPIKNNLNQVIGGVILIQDVSEKEKLEQMRKDFISNVSHEFRTPLTVIKGNLESIVDGITQPECIQDTCVTLLNETNRLERMVKDLLNLSKLDSGKLEIDFNELDINMLISDTLRSLKPLIDNKNLDLQLSLQNNLPSLFSDYDKLKQLLIIFLDNGIKFSQNKGKLKISSYSDSKNIYITIEDNGIGIPKDEIQYLGEKFFKADKSRTSNAGGTGLGLSIAKRLVKVLNGHFSIESELTKGTRITISFPTKSKNEVRL</sequence>
<keyword evidence="7 12" id="KW-0812">Transmembrane</keyword>
<keyword evidence="6 15" id="KW-0808">Transferase</keyword>
<evidence type="ECO:0000256" key="7">
    <source>
        <dbReference type="ARBA" id="ARBA00022692"/>
    </source>
</evidence>
<dbReference type="SMART" id="SM00387">
    <property type="entry name" value="HATPase_c"/>
    <property type="match status" value="1"/>
</dbReference>
<dbReference type="GO" id="GO:0000155">
    <property type="term" value="F:phosphorelay sensor kinase activity"/>
    <property type="evidence" value="ECO:0007669"/>
    <property type="project" value="InterPro"/>
</dbReference>
<evidence type="ECO:0000256" key="10">
    <source>
        <dbReference type="ARBA" id="ARBA00023012"/>
    </source>
</evidence>
<keyword evidence="8 15" id="KW-0418">Kinase</keyword>
<dbReference type="SUPFAM" id="SSF55874">
    <property type="entry name" value="ATPase domain of HSP90 chaperone/DNA topoisomerase II/histidine kinase"/>
    <property type="match status" value="1"/>
</dbReference>
<dbReference type="InterPro" id="IPR029151">
    <property type="entry name" value="Sensor-like_sf"/>
</dbReference>
<feature type="transmembrane region" description="Helical" evidence="12">
    <location>
        <begin position="176"/>
        <end position="198"/>
    </location>
</feature>
<proteinExistence type="predicted"/>
<dbReference type="FunFam" id="1.10.287.130:FF:000001">
    <property type="entry name" value="Two-component sensor histidine kinase"/>
    <property type="match status" value="1"/>
</dbReference>
<dbReference type="GO" id="GO:0004721">
    <property type="term" value="F:phosphoprotein phosphatase activity"/>
    <property type="evidence" value="ECO:0007669"/>
    <property type="project" value="TreeGrafter"/>
</dbReference>
<dbReference type="Pfam" id="PF00512">
    <property type="entry name" value="HisKA"/>
    <property type="match status" value="1"/>
</dbReference>
<dbReference type="Gene3D" id="1.10.287.130">
    <property type="match status" value="1"/>
</dbReference>
<dbReference type="SUPFAM" id="SSF158472">
    <property type="entry name" value="HAMP domain-like"/>
    <property type="match status" value="1"/>
</dbReference>
<evidence type="ECO:0000256" key="2">
    <source>
        <dbReference type="ARBA" id="ARBA00004651"/>
    </source>
</evidence>
<dbReference type="SUPFAM" id="SSF103190">
    <property type="entry name" value="Sensory domain-like"/>
    <property type="match status" value="1"/>
</dbReference>
<protein>
    <recommendedName>
        <fullName evidence="3">histidine kinase</fullName>
        <ecNumber evidence="3">2.7.13.3</ecNumber>
    </recommendedName>
</protein>
<evidence type="ECO:0000256" key="3">
    <source>
        <dbReference type="ARBA" id="ARBA00012438"/>
    </source>
</evidence>
<organism evidence="15 16">
    <name type="scientific">Clostridium ragsdalei P11</name>
    <dbReference type="NCBI Taxonomy" id="1353534"/>
    <lineage>
        <taxon>Bacteria</taxon>
        <taxon>Bacillati</taxon>
        <taxon>Bacillota</taxon>
        <taxon>Clostridia</taxon>
        <taxon>Eubacteriales</taxon>
        <taxon>Clostridiaceae</taxon>
        <taxon>Clostridium</taxon>
    </lineage>
</organism>
<comment type="catalytic activity">
    <reaction evidence="1">
        <text>ATP + protein L-histidine = ADP + protein N-phospho-L-histidine.</text>
        <dbReference type="EC" id="2.7.13.3"/>
    </reaction>
</comment>
<dbReference type="PROSITE" id="PS50109">
    <property type="entry name" value="HIS_KIN"/>
    <property type="match status" value="1"/>
</dbReference>
<dbReference type="GO" id="GO:0005886">
    <property type="term" value="C:plasma membrane"/>
    <property type="evidence" value="ECO:0007669"/>
    <property type="project" value="UniProtKB-SubCell"/>
</dbReference>
<dbReference type="SMART" id="SM00388">
    <property type="entry name" value="HisKA"/>
    <property type="match status" value="1"/>
</dbReference>
<evidence type="ECO:0000256" key="1">
    <source>
        <dbReference type="ARBA" id="ARBA00000085"/>
    </source>
</evidence>
<dbReference type="CDD" id="cd06225">
    <property type="entry name" value="HAMP"/>
    <property type="match status" value="1"/>
</dbReference>
<keyword evidence="4" id="KW-1003">Cell membrane</keyword>
<reference evidence="15 16" key="1">
    <citation type="journal article" date="2012" name="Front. Microbiol.">
        <title>Draft Genome Sequence of the Virulent Strain 01-B526 of the Fish Pathogen Aeromonas salmonicida.</title>
        <authorList>
            <person name="Charette S.J."/>
            <person name="Brochu F."/>
            <person name="Boyle B."/>
            <person name="Filion G."/>
            <person name="Tanaka K.H."/>
            <person name="Derome N."/>
        </authorList>
    </citation>
    <scope>NUCLEOTIDE SEQUENCE [LARGE SCALE GENOMIC DNA]</scope>
    <source>
        <strain evidence="15 16">P11</strain>
    </source>
</reference>
<dbReference type="InterPro" id="IPR003660">
    <property type="entry name" value="HAMP_dom"/>
</dbReference>
<dbReference type="RefSeq" id="WP_065079613.1">
    <property type="nucleotide sequence ID" value="NZ_LROS01000066.1"/>
</dbReference>
<comment type="subcellular location">
    <subcellularLocation>
        <location evidence="2">Cell membrane</location>
        <topology evidence="2">Multi-pass membrane protein</topology>
    </subcellularLocation>
</comment>
<evidence type="ECO:0000256" key="11">
    <source>
        <dbReference type="ARBA" id="ARBA00023136"/>
    </source>
</evidence>
<dbReference type="InterPro" id="IPR050351">
    <property type="entry name" value="BphY/WalK/GraS-like"/>
</dbReference>
<dbReference type="PANTHER" id="PTHR45453:SF1">
    <property type="entry name" value="PHOSPHATE REGULON SENSOR PROTEIN PHOR"/>
    <property type="match status" value="1"/>
</dbReference>
<evidence type="ECO:0000259" key="14">
    <source>
        <dbReference type="PROSITE" id="PS50885"/>
    </source>
</evidence>
<keyword evidence="5" id="KW-0597">Phosphoprotein</keyword>
<dbReference type="Proteomes" id="UP000093954">
    <property type="component" value="Unassembled WGS sequence"/>
</dbReference>
<dbReference type="GO" id="GO:0016036">
    <property type="term" value="P:cellular response to phosphate starvation"/>
    <property type="evidence" value="ECO:0007669"/>
    <property type="project" value="TreeGrafter"/>
</dbReference>
<dbReference type="CDD" id="cd00082">
    <property type="entry name" value="HisKA"/>
    <property type="match status" value="1"/>
</dbReference>
<dbReference type="Pfam" id="PF00672">
    <property type="entry name" value="HAMP"/>
    <property type="match status" value="1"/>
</dbReference>
<dbReference type="InterPro" id="IPR003594">
    <property type="entry name" value="HATPase_dom"/>
</dbReference>
<accession>A0A1A6AJX1</accession>
<dbReference type="SUPFAM" id="SSF47384">
    <property type="entry name" value="Homodimeric domain of signal transducing histidine kinase"/>
    <property type="match status" value="1"/>
</dbReference>
<dbReference type="InterPro" id="IPR004358">
    <property type="entry name" value="Sig_transdc_His_kin-like_C"/>
</dbReference>
<dbReference type="PROSITE" id="PS50885">
    <property type="entry name" value="HAMP"/>
    <property type="match status" value="1"/>
</dbReference>
<dbReference type="InterPro" id="IPR003661">
    <property type="entry name" value="HisK_dim/P_dom"/>
</dbReference>
<dbReference type="PRINTS" id="PR00344">
    <property type="entry name" value="BCTRLSENSOR"/>
</dbReference>
<dbReference type="Gene3D" id="3.30.450.20">
    <property type="entry name" value="PAS domain"/>
    <property type="match status" value="1"/>
</dbReference>
<feature type="domain" description="Histidine kinase" evidence="13">
    <location>
        <begin position="377"/>
        <end position="594"/>
    </location>
</feature>
<dbReference type="EC" id="2.7.13.3" evidence="3"/>
<dbReference type="CDD" id="cd00075">
    <property type="entry name" value="HATPase"/>
    <property type="match status" value="1"/>
</dbReference>
<keyword evidence="10" id="KW-0902">Two-component regulatory system</keyword>
<evidence type="ECO:0000313" key="16">
    <source>
        <dbReference type="Proteomes" id="UP000093954"/>
    </source>
</evidence>
<evidence type="ECO:0000256" key="5">
    <source>
        <dbReference type="ARBA" id="ARBA00022553"/>
    </source>
</evidence>
<name>A0A1A6AJX1_9CLOT</name>
<dbReference type="AlphaFoldDB" id="A0A1A6AJX1"/>
<gene>
    <name evidence="15" type="primary">yycG_8</name>
    <name evidence="15" type="ORF">CLRAG_35600</name>
</gene>
<evidence type="ECO:0000256" key="6">
    <source>
        <dbReference type="ARBA" id="ARBA00022679"/>
    </source>
</evidence>
<evidence type="ECO:0000259" key="13">
    <source>
        <dbReference type="PROSITE" id="PS50109"/>
    </source>
</evidence>
<keyword evidence="16" id="KW-1185">Reference proteome</keyword>
<dbReference type="InterPro" id="IPR036890">
    <property type="entry name" value="HATPase_C_sf"/>
</dbReference>
<dbReference type="SMART" id="SM00304">
    <property type="entry name" value="HAMP"/>
    <property type="match status" value="1"/>
</dbReference>
<evidence type="ECO:0000256" key="4">
    <source>
        <dbReference type="ARBA" id="ARBA00022475"/>
    </source>
</evidence>
<dbReference type="EMBL" id="LROS01000066">
    <property type="protein sequence ID" value="OBR90382.1"/>
    <property type="molecule type" value="Genomic_DNA"/>
</dbReference>